<evidence type="ECO:0000256" key="15">
    <source>
        <dbReference type="ARBA" id="ARBA00023254"/>
    </source>
</evidence>
<dbReference type="GO" id="GO:0000724">
    <property type="term" value="P:double-strand break repair via homologous recombination"/>
    <property type="evidence" value="ECO:0007669"/>
    <property type="project" value="TreeGrafter"/>
</dbReference>
<dbReference type="GO" id="GO:0000014">
    <property type="term" value="F:single-stranded DNA endodeoxyribonuclease activity"/>
    <property type="evidence" value="ECO:0007669"/>
    <property type="project" value="TreeGrafter"/>
</dbReference>
<evidence type="ECO:0000256" key="19">
    <source>
        <dbReference type="SAM" id="MobiDB-lite"/>
    </source>
</evidence>
<protein>
    <recommendedName>
        <fullName evidence="16">Double-strand break repair protein</fullName>
    </recommendedName>
</protein>
<feature type="compositionally biased region" description="Acidic residues" evidence="19">
    <location>
        <begin position="654"/>
        <end position="663"/>
    </location>
</feature>
<feature type="domain" description="Mre11 DNA-binding" evidence="20">
    <location>
        <begin position="284"/>
        <end position="456"/>
    </location>
</feature>
<dbReference type="InterPro" id="IPR041796">
    <property type="entry name" value="Mre11_N"/>
</dbReference>
<feature type="compositionally biased region" description="Acidic residues" evidence="19">
    <location>
        <begin position="533"/>
        <end position="558"/>
    </location>
</feature>
<evidence type="ECO:0000256" key="16">
    <source>
        <dbReference type="PIRNR" id="PIRNR000882"/>
    </source>
</evidence>
<dbReference type="NCBIfam" id="TIGR00583">
    <property type="entry name" value="mre11"/>
    <property type="match status" value="1"/>
</dbReference>
<keyword evidence="11 16" id="KW-0269">Exonuclease</keyword>
<evidence type="ECO:0000256" key="7">
    <source>
        <dbReference type="ARBA" id="ARBA00022723"/>
    </source>
</evidence>
<evidence type="ECO:0000256" key="10">
    <source>
        <dbReference type="ARBA" id="ARBA00022801"/>
    </source>
</evidence>
<keyword evidence="13 16" id="KW-0464">Manganese</keyword>
<accession>A0A060TA40</accession>
<evidence type="ECO:0000256" key="3">
    <source>
        <dbReference type="ARBA" id="ARBA00004286"/>
    </source>
</evidence>
<evidence type="ECO:0000256" key="13">
    <source>
        <dbReference type="ARBA" id="ARBA00023211"/>
    </source>
</evidence>
<comment type="similarity">
    <text evidence="4 16 18">Belongs to the MRE11/RAD32 family.</text>
</comment>
<dbReference type="GO" id="GO:0030870">
    <property type="term" value="C:Mre11 complex"/>
    <property type="evidence" value="ECO:0007669"/>
    <property type="project" value="UniProtKB-UniRule"/>
</dbReference>
<evidence type="ECO:0000256" key="14">
    <source>
        <dbReference type="ARBA" id="ARBA00023242"/>
    </source>
</evidence>
<dbReference type="GO" id="GO:0008296">
    <property type="term" value="F:3'-5'-DNA exonuclease activity"/>
    <property type="evidence" value="ECO:0007669"/>
    <property type="project" value="InterPro"/>
</dbReference>
<evidence type="ECO:0000256" key="8">
    <source>
        <dbReference type="ARBA" id="ARBA00022759"/>
    </source>
</evidence>
<comment type="cofactor">
    <cofactor evidence="1 16">
        <name>Mn(2+)</name>
        <dbReference type="ChEBI" id="CHEBI:29035"/>
    </cofactor>
</comment>
<dbReference type="GO" id="GO:0031573">
    <property type="term" value="P:mitotic intra-S DNA damage checkpoint signaling"/>
    <property type="evidence" value="ECO:0007669"/>
    <property type="project" value="TreeGrafter"/>
</dbReference>
<dbReference type="PANTHER" id="PTHR10139:SF1">
    <property type="entry name" value="DOUBLE-STRAND BREAK REPAIR PROTEIN MRE11"/>
    <property type="match status" value="1"/>
</dbReference>
<evidence type="ECO:0000256" key="5">
    <source>
        <dbReference type="ARBA" id="ARBA00022454"/>
    </source>
</evidence>
<dbReference type="PIRSF" id="PIRSF000882">
    <property type="entry name" value="DSB_repair_MRE11"/>
    <property type="match status" value="1"/>
</dbReference>
<keyword evidence="6 16" id="KW-0540">Nuclease</keyword>
<evidence type="ECO:0000256" key="17">
    <source>
        <dbReference type="PIRSR" id="PIRSR000882-1"/>
    </source>
</evidence>
<dbReference type="CDD" id="cd00840">
    <property type="entry name" value="MPP_Mre11_N"/>
    <property type="match status" value="1"/>
</dbReference>
<feature type="region of interest" description="Disordered" evidence="19">
    <location>
        <begin position="400"/>
        <end position="420"/>
    </location>
</feature>
<dbReference type="InterPro" id="IPR003701">
    <property type="entry name" value="Mre11"/>
</dbReference>
<proteinExistence type="inferred from homology"/>
<dbReference type="GO" id="GO:0006303">
    <property type="term" value="P:double-strand break repair via nonhomologous end joining"/>
    <property type="evidence" value="ECO:0007669"/>
    <property type="project" value="TreeGrafter"/>
</dbReference>
<dbReference type="Pfam" id="PF04152">
    <property type="entry name" value="Mre11_DNA_bind"/>
    <property type="match status" value="1"/>
</dbReference>
<dbReference type="PANTHER" id="PTHR10139">
    <property type="entry name" value="DOUBLE-STRAND BREAK REPAIR PROTEIN MRE11"/>
    <property type="match status" value="1"/>
</dbReference>
<evidence type="ECO:0000256" key="11">
    <source>
        <dbReference type="ARBA" id="ARBA00022839"/>
    </source>
</evidence>
<name>A0A060TA40_BLAAD</name>
<dbReference type="GO" id="GO:0035861">
    <property type="term" value="C:site of double-strand break"/>
    <property type="evidence" value="ECO:0007669"/>
    <property type="project" value="TreeGrafter"/>
</dbReference>
<comment type="function">
    <text evidence="16">Core component of the MRN complex, which plays a central role in double-strand break (DSB) repair, DNA recombination, maintenance of telomere integrity and meiosis. The MRN complex is involved in the repair of DNA double-strand breaks (DSBs) via homologous recombination (HR), an error-free mechanism which primarily occurs during S and G2 phases. The complex (1) mediates the end resection of damaged DNA, which generates proper single-stranded DNA, a key initial steps in HR, and is (2) required for the recruitment of other repair factors and efficient activation of ATM and ATR upon DNA damage. Within the MRN complex, MRE11 possesses both single-strand endonuclease activity and double-strand-specific 3'-5' exonuclease activity. MRE11 first endonucleolytically cleaves the 5' strand at DNA DSB ends to prevent non-homologous end joining (NHEJ) and licence HR. It then generates a single-stranded DNA gap via 3' to 5' exonucleolytic degradation, which is required for single-strand invasion and recombination.</text>
</comment>
<evidence type="ECO:0000256" key="9">
    <source>
        <dbReference type="ARBA" id="ARBA00022763"/>
    </source>
</evidence>
<feature type="region of interest" description="Disordered" evidence="19">
    <location>
        <begin position="484"/>
        <end position="663"/>
    </location>
</feature>
<dbReference type="GO" id="GO:0007095">
    <property type="term" value="P:mitotic G2 DNA damage checkpoint signaling"/>
    <property type="evidence" value="ECO:0007669"/>
    <property type="project" value="TreeGrafter"/>
</dbReference>
<feature type="compositionally biased region" description="Low complexity" evidence="19">
    <location>
        <begin position="566"/>
        <end position="626"/>
    </location>
</feature>
<evidence type="ECO:0000256" key="12">
    <source>
        <dbReference type="ARBA" id="ARBA00023204"/>
    </source>
</evidence>
<dbReference type="GO" id="GO:0030145">
    <property type="term" value="F:manganese ion binding"/>
    <property type="evidence" value="ECO:0007669"/>
    <property type="project" value="UniProtKB-UniRule"/>
</dbReference>
<evidence type="ECO:0000313" key="21">
    <source>
        <dbReference type="EMBL" id="CDP37649.1"/>
    </source>
</evidence>
<dbReference type="InterPro" id="IPR029052">
    <property type="entry name" value="Metallo-depent_PP-like"/>
</dbReference>
<evidence type="ECO:0000256" key="4">
    <source>
        <dbReference type="ARBA" id="ARBA00009028"/>
    </source>
</evidence>
<organism evidence="21">
    <name type="scientific">Blastobotrys adeninivorans</name>
    <name type="common">Yeast</name>
    <name type="synonym">Arxula adeninivorans</name>
    <dbReference type="NCBI Taxonomy" id="409370"/>
    <lineage>
        <taxon>Eukaryota</taxon>
        <taxon>Fungi</taxon>
        <taxon>Dikarya</taxon>
        <taxon>Ascomycota</taxon>
        <taxon>Saccharomycotina</taxon>
        <taxon>Dipodascomycetes</taxon>
        <taxon>Dipodascales</taxon>
        <taxon>Trichomonascaceae</taxon>
        <taxon>Blastobotrys</taxon>
    </lineage>
</organism>
<gene>
    <name evidence="21" type="ORF">GNLVRS02_ARAD1D16258g</name>
</gene>
<keyword evidence="5" id="KW-0158">Chromosome</keyword>
<keyword evidence="15 16" id="KW-0469">Meiosis</keyword>
<dbReference type="PhylomeDB" id="A0A060TA40"/>
<evidence type="ECO:0000256" key="6">
    <source>
        <dbReference type="ARBA" id="ARBA00022722"/>
    </source>
</evidence>
<evidence type="ECO:0000256" key="1">
    <source>
        <dbReference type="ARBA" id="ARBA00001936"/>
    </source>
</evidence>
<dbReference type="EMBL" id="HG937694">
    <property type="protein sequence ID" value="CDP37649.1"/>
    <property type="molecule type" value="Genomic_DNA"/>
</dbReference>
<keyword evidence="10 16" id="KW-0378">Hydrolase</keyword>
<feature type="compositionally biased region" description="Basic residues" evidence="19">
    <location>
        <begin position="514"/>
        <end position="523"/>
    </location>
</feature>
<dbReference type="InterPro" id="IPR038487">
    <property type="entry name" value="Mre11_capping_dom"/>
</dbReference>
<evidence type="ECO:0000259" key="20">
    <source>
        <dbReference type="SMART" id="SM01347"/>
    </source>
</evidence>
<reference evidence="21" key="2">
    <citation type="submission" date="2014-06" db="EMBL/GenBank/DDBJ databases">
        <title>The complete genome of Blastobotrys (Arxula) adeninivorans LS3 - a yeast of biotechnological interest.</title>
        <authorList>
            <person name="Kunze G."/>
            <person name="Gaillardin C."/>
            <person name="Czernicka M."/>
            <person name="Durrens P."/>
            <person name="Martin T."/>
            <person name="Boer E."/>
            <person name="Gabaldon T."/>
            <person name="Cruz J."/>
            <person name="Talla E."/>
            <person name="Marck C."/>
            <person name="Goffeau A."/>
            <person name="Barbe V."/>
            <person name="Baret P."/>
            <person name="Baronian K."/>
            <person name="Beier S."/>
            <person name="Bleykasten C."/>
            <person name="Bode R."/>
            <person name="Casaregola S."/>
            <person name="Despons L."/>
            <person name="Fairhead C."/>
            <person name="Giersberg M."/>
            <person name="Gierski P."/>
            <person name="Hahnel U."/>
            <person name="Hartmann A."/>
            <person name="Jankowska D."/>
            <person name="Jubin C."/>
            <person name="Jung P."/>
            <person name="Lafontaine I."/>
            <person name="Leh-Louis V."/>
            <person name="Lemaire M."/>
            <person name="Marcet-Houben M."/>
            <person name="Mascher M."/>
            <person name="Morel G."/>
            <person name="Richard G.-F."/>
            <person name="Riechen J."/>
            <person name="Sacerdot C."/>
            <person name="Sarkar A."/>
            <person name="Savel G."/>
            <person name="Schacherer J."/>
            <person name="Sherman D."/>
            <person name="Straub M.-L."/>
            <person name="Stein N."/>
            <person name="Thierry A."/>
            <person name="Trautwein-Schult A."/>
            <person name="Westhof E."/>
            <person name="Worch S."/>
            <person name="Dujon B."/>
            <person name="Souciet J.-L."/>
            <person name="Wincker P."/>
            <person name="Scholz U."/>
            <person name="Neuveglise N."/>
        </authorList>
    </citation>
    <scope>NUCLEOTIDE SEQUENCE</scope>
    <source>
        <strain evidence="21">LS3</strain>
    </source>
</reference>
<dbReference type="Gene3D" id="3.30.110.110">
    <property type="entry name" value="Mre11, capping domain"/>
    <property type="match status" value="1"/>
</dbReference>
<dbReference type="SUPFAM" id="SSF56300">
    <property type="entry name" value="Metallo-dependent phosphatases"/>
    <property type="match status" value="1"/>
</dbReference>
<dbReference type="InterPro" id="IPR007281">
    <property type="entry name" value="Mre11_DNA-bd"/>
</dbReference>
<dbReference type="Pfam" id="PF00149">
    <property type="entry name" value="Metallophos"/>
    <property type="match status" value="1"/>
</dbReference>
<evidence type="ECO:0000256" key="18">
    <source>
        <dbReference type="RuleBase" id="RU003447"/>
    </source>
</evidence>
<feature type="active site" description="Proton donor" evidence="17">
    <location>
        <position position="119"/>
    </location>
</feature>
<dbReference type="SMART" id="SM01347">
    <property type="entry name" value="Mre11_DNA_bind"/>
    <property type="match status" value="1"/>
</dbReference>
<keyword evidence="9 16" id="KW-0227">DNA damage</keyword>
<reference evidence="21" key="1">
    <citation type="submission" date="2014-02" db="EMBL/GenBank/DDBJ databases">
        <authorList>
            <person name="Genoscope - CEA"/>
        </authorList>
    </citation>
    <scope>NUCLEOTIDE SEQUENCE</scope>
    <source>
        <strain evidence="21">LS3</strain>
    </source>
</reference>
<dbReference type="FunFam" id="3.60.21.10:FF:000011">
    <property type="entry name" value="Double-strand break repair protein"/>
    <property type="match status" value="1"/>
</dbReference>
<keyword evidence="8 16" id="KW-0255">Endonuclease</keyword>
<keyword evidence="14 16" id="KW-0539">Nucleus</keyword>
<keyword evidence="12 16" id="KW-0234">DNA repair</keyword>
<keyword evidence="7" id="KW-0479">Metal-binding</keyword>
<sequence>MNDLRILVTTDNHVGYNESDPIRGPDAANTFDEIMKIAKDRDVDLVLQAGDLFHVNRPSRESMYRVIKTLRTCCLGDKPCEVEVLNHGPLSADAELDHVNYEDPNINVAIPVFAINGNHDDAGGASMLSPMDVLSATGLINHFGRVVENDNITVTPVLLRKGTTKLALYGLSNVRDERLFRTFRQGNVKFLRPGEDADQWFNLIAVHQNHAAHSATSYLPEEFLPDFMHLVVWGHEHECLIEPTTNPDQGFKVIQPGSSVATSLSDGESAMKHVCILTISGTSFTSESIPLKTVRPFKMDTVRLVDSLISPGPDTKLDVTNWLRAKVDNLIEQANEEWRQLNPDIPEDQAALPLVRLRVDYSGGYEVENPTRFSNRFVGRVANVDDVVQYFRKKSLRSIGGTKKSSKDANDAPQENDTANLTLDNLRVQALVEEYLRTQRLEVLQETGLGEAISNFVDKDDKLAVKEFVDAALEAQTKNLLGLQLGDELPQNEAPVPPAPKGRKAAPKAQTAKGRAKSTRGRTVKSNPVVVSSDEEMGDDDVEILSDSDESAVVDSDSDSPPPRPTSKTNKSTRTSTRTSRPTTSATSASANRKTTAARPTKATNTATRSTKATSTATRSTKAPSKPNKPTTKTRASDNPQPTTSAQTVVYDPNESDEDDGFD</sequence>
<comment type="subcellular location">
    <subcellularLocation>
        <location evidence="3">Chromosome</location>
    </subcellularLocation>
    <subcellularLocation>
        <location evidence="2 16">Nucleus</location>
    </subcellularLocation>
</comment>
<dbReference type="AlphaFoldDB" id="A0A060TA40"/>
<evidence type="ECO:0000256" key="2">
    <source>
        <dbReference type="ARBA" id="ARBA00004123"/>
    </source>
</evidence>
<dbReference type="Gene3D" id="3.60.21.10">
    <property type="match status" value="1"/>
</dbReference>
<dbReference type="GO" id="GO:0042138">
    <property type="term" value="P:meiotic DNA double-strand break formation"/>
    <property type="evidence" value="ECO:0007669"/>
    <property type="project" value="TreeGrafter"/>
</dbReference>
<dbReference type="InterPro" id="IPR004843">
    <property type="entry name" value="Calcineurin-like_PHP"/>
</dbReference>
<feature type="compositionally biased region" description="Polar residues" evidence="19">
    <location>
        <begin position="628"/>
        <end position="648"/>
    </location>
</feature>
<dbReference type="GO" id="GO:0097552">
    <property type="term" value="P:mitochondrial double-strand break repair via homologous recombination"/>
    <property type="evidence" value="ECO:0007669"/>
    <property type="project" value="TreeGrafter"/>
</dbReference>
<dbReference type="GO" id="GO:0000723">
    <property type="term" value="P:telomere maintenance"/>
    <property type="evidence" value="ECO:0007669"/>
    <property type="project" value="TreeGrafter"/>
</dbReference>